<dbReference type="Pfam" id="PF03184">
    <property type="entry name" value="DDE_1"/>
    <property type="match status" value="1"/>
</dbReference>
<proteinExistence type="predicted"/>
<name>A0AAD4F7Z9_9PLEO</name>
<dbReference type="InterPro" id="IPR006600">
    <property type="entry name" value="HTH_CenpB_DNA-bd_dom"/>
</dbReference>
<reference evidence="4" key="1">
    <citation type="submission" date="2021-07" db="EMBL/GenBank/DDBJ databases">
        <title>Genome Resource of American Ginseng Black Spot Pathogen Alternaria panax.</title>
        <authorList>
            <person name="Qiu C."/>
            <person name="Wang W."/>
            <person name="Liu Z."/>
        </authorList>
    </citation>
    <scope>NUCLEOTIDE SEQUENCE</scope>
    <source>
        <strain evidence="4">BNCC115425</strain>
    </source>
</reference>
<evidence type="ECO:0000256" key="1">
    <source>
        <dbReference type="ARBA" id="ARBA00023125"/>
    </source>
</evidence>
<comment type="caution">
    <text evidence="4">The sequence shown here is derived from an EMBL/GenBank/DDBJ whole genome shotgun (WGS) entry which is preliminary data.</text>
</comment>
<feature type="compositionally biased region" description="Basic and acidic residues" evidence="2">
    <location>
        <begin position="493"/>
        <end position="571"/>
    </location>
</feature>
<feature type="domain" description="HTH CENPB-type" evidence="3">
    <location>
        <begin position="48"/>
        <end position="113"/>
    </location>
</feature>
<dbReference type="InterPro" id="IPR004875">
    <property type="entry name" value="DDE_SF_endonuclease_dom"/>
</dbReference>
<accession>A0AAD4F7Z9</accession>
<dbReference type="GO" id="GO:0005634">
    <property type="term" value="C:nucleus"/>
    <property type="evidence" value="ECO:0007669"/>
    <property type="project" value="TreeGrafter"/>
</dbReference>
<dbReference type="EMBL" id="JAANER010000012">
    <property type="protein sequence ID" value="KAG9185048.1"/>
    <property type="molecule type" value="Genomic_DNA"/>
</dbReference>
<dbReference type="GO" id="GO:0003677">
    <property type="term" value="F:DNA binding"/>
    <property type="evidence" value="ECO:0007669"/>
    <property type="project" value="UniProtKB-KW"/>
</dbReference>
<sequence>MGLKEALAEADTFERQEDIPWLQLSTKHDVVRSTLTRRWRGKTRSREEAGLARRKLQPPQEAELVKYIDKLTEGHLPPTREMVQTYASDVAQVPVSDAWVGRFVHRNDDQLTSQWSTSMDRDRHNADSGEKYTRYFELLHEKIQFYDILPENTYNMDEKGFMIGAVGRMKRIFSKRLFKRKQFRQQLQDGNREWVSLLACVCADGTALPPGLIYAADSKNIQDTWVEDVKVGKHMALFGVSQSGWSNDGLGLAWLQQVFERFTAAKARRKYRLLLVDGHGSHLTEDFLEYCHRHKIILAVYPPHSTHTLQPLDVVMFKPLSTAYSKKLATRLHKHRGLVPVKKANFFSLFWDAWVASFTEKNIFSSFNATGIHPFDPDVILDRFTNSDTETASDASSEAPTYGADAWQKLNTVAKRALCGASEKDTSTMRQSLHHLAIQNNLLMSENEGLRDALVTKRKGNSKGKSLSLLQHYEYWGPEMLWTPRSFREAKVRMKQAKEEKEADEKNKADMRELKKANKLYNDKIAEEKKAQRARDQEARRKAKAEERKAIDARKEQRRKDKEKKDREKELQSSQRGKRKASQSTAPKKKQNCGVAATRRGVVDTPRTPTPPPKYNSRGRKIAPRKKL</sequence>
<evidence type="ECO:0000313" key="5">
    <source>
        <dbReference type="Proteomes" id="UP001199106"/>
    </source>
</evidence>
<dbReference type="PROSITE" id="PS51253">
    <property type="entry name" value="HTH_CENPB"/>
    <property type="match status" value="1"/>
</dbReference>
<feature type="compositionally biased region" description="Basic residues" evidence="2">
    <location>
        <begin position="617"/>
        <end position="628"/>
    </location>
</feature>
<feature type="region of interest" description="Disordered" evidence="2">
    <location>
        <begin position="493"/>
        <end position="628"/>
    </location>
</feature>
<keyword evidence="5" id="KW-1185">Reference proteome</keyword>
<dbReference type="PANTHER" id="PTHR19303">
    <property type="entry name" value="TRANSPOSON"/>
    <property type="match status" value="1"/>
</dbReference>
<dbReference type="PANTHER" id="PTHR19303:SF74">
    <property type="entry name" value="POGO TRANSPOSABLE ELEMENT WITH KRAB DOMAIN"/>
    <property type="match status" value="1"/>
</dbReference>
<dbReference type="InterPro" id="IPR050863">
    <property type="entry name" value="CenT-Element_Derived"/>
</dbReference>
<keyword evidence="1" id="KW-0238">DNA-binding</keyword>
<evidence type="ECO:0000259" key="3">
    <source>
        <dbReference type="PROSITE" id="PS51253"/>
    </source>
</evidence>
<dbReference type="Proteomes" id="UP001199106">
    <property type="component" value="Unassembled WGS sequence"/>
</dbReference>
<feature type="compositionally biased region" description="Basic residues" evidence="2">
    <location>
        <begin position="576"/>
        <end position="591"/>
    </location>
</feature>
<protein>
    <recommendedName>
        <fullName evidence="3">HTH CENPB-type domain-containing protein</fullName>
    </recommendedName>
</protein>
<evidence type="ECO:0000313" key="4">
    <source>
        <dbReference type="EMBL" id="KAG9185048.1"/>
    </source>
</evidence>
<evidence type="ECO:0000256" key="2">
    <source>
        <dbReference type="SAM" id="MobiDB-lite"/>
    </source>
</evidence>
<organism evidence="4 5">
    <name type="scientific">Alternaria panax</name>
    <dbReference type="NCBI Taxonomy" id="48097"/>
    <lineage>
        <taxon>Eukaryota</taxon>
        <taxon>Fungi</taxon>
        <taxon>Dikarya</taxon>
        <taxon>Ascomycota</taxon>
        <taxon>Pezizomycotina</taxon>
        <taxon>Dothideomycetes</taxon>
        <taxon>Pleosporomycetidae</taxon>
        <taxon>Pleosporales</taxon>
        <taxon>Pleosporineae</taxon>
        <taxon>Pleosporaceae</taxon>
        <taxon>Alternaria</taxon>
        <taxon>Alternaria sect. Panax</taxon>
    </lineage>
</organism>
<gene>
    <name evidence="4" type="ORF">G6011_02995</name>
</gene>
<dbReference type="Pfam" id="PF03221">
    <property type="entry name" value="HTH_Tnp_Tc5"/>
    <property type="match status" value="1"/>
</dbReference>
<dbReference type="AlphaFoldDB" id="A0AAD4F7Z9"/>